<keyword evidence="1" id="KW-0732">Signal</keyword>
<organism evidence="2 3">
    <name type="scientific">Phocaeicola vulgatus</name>
    <name type="common">Bacteroides vulgatus</name>
    <dbReference type="NCBI Taxonomy" id="821"/>
    <lineage>
        <taxon>Bacteria</taxon>
        <taxon>Pseudomonadati</taxon>
        <taxon>Bacteroidota</taxon>
        <taxon>Bacteroidia</taxon>
        <taxon>Bacteroidales</taxon>
        <taxon>Bacteroidaceae</taxon>
        <taxon>Phocaeicola</taxon>
    </lineage>
</organism>
<feature type="chain" id="PRO_5029562799" description="DUF4141 domain-containing protein" evidence="1">
    <location>
        <begin position="22"/>
        <end position="227"/>
    </location>
</feature>
<gene>
    <name evidence="2" type="ORF">FYJ30_15360</name>
</gene>
<evidence type="ECO:0000313" key="3">
    <source>
        <dbReference type="Proteomes" id="UP000460950"/>
    </source>
</evidence>
<reference evidence="2 3" key="1">
    <citation type="submission" date="2019-09" db="EMBL/GenBank/DDBJ databases">
        <title>In-depth cultivation of the pig gut microbiome towards novel bacterial diversity and tailored functional studies.</title>
        <authorList>
            <person name="Wylensek D."/>
            <person name="Hitch T.C.A."/>
            <person name="Clavel T."/>
        </authorList>
    </citation>
    <scope>NUCLEOTIDE SEQUENCE [LARGE SCALE GENOMIC DNA]</scope>
    <source>
        <strain evidence="2 3">WCA-389-WT-3C</strain>
    </source>
</reference>
<proteinExistence type="predicted"/>
<dbReference type="Proteomes" id="UP000460950">
    <property type="component" value="Unassembled WGS sequence"/>
</dbReference>
<sequence>MNRIILIMALLLCTGLSKVRAQNDPVLAGMILLYTEKAEKELKNQEKVMLMQTTGHIWTKEEVEATTNLQREFNNYLDSFRSIVSYAAQTYGFYHEVSKLTDNMGDFSRQLARNSPNAVAVALSARRNAIYRELILNSVEIVNDIRSVCISDNKMTEKERMEIVFGIRPKLRMMNQKLQRLTKAVKYTTLGDIWLEIDEGARPVADKRDIVEAAKRRWKQAGKNVGP</sequence>
<name>A0A7K0JHX7_PHOVU</name>
<protein>
    <recommendedName>
        <fullName evidence="4">DUF4141 domain-containing protein</fullName>
    </recommendedName>
</protein>
<dbReference type="AlphaFoldDB" id="A0A7K0JHX7"/>
<evidence type="ECO:0000313" key="2">
    <source>
        <dbReference type="EMBL" id="MSS49632.1"/>
    </source>
</evidence>
<accession>A0A7K0JHX7</accession>
<dbReference type="RefSeq" id="WP_154577581.1">
    <property type="nucleotide sequence ID" value="NZ_VULU01000031.1"/>
</dbReference>
<dbReference type="EMBL" id="VULU01000031">
    <property type="protein sequence ID" value="MSS49632.1"/>
    <property type="molecule type" value="Genomic_DNA"/>
</dbReference>
<evidence type="ECO:0008006" key="4">
    <source>
        <dbReference type="Google" id="ProtNLM"/>
    </source>
</evidence>
<feature type="signal peptide" evidence="1">
    <location>
        <begin position="1"/>
        <end position="21"/>
    </location>
</feature>
<comment type="caution">
    <text evidence="2">The sequence shown here is derived from an EMBL/GenBank/DDBJ whole genome shotgun (WGS) entry which is preliminary data.</text>
</comment>
<evidence type="ECO:0000256" key="1">
    <source>
        <dbReference type="SAM" id="SignalP"/>
    </source>
</evidence>